<name>A0ACA9N3Z3_9GLOM</name>
<dbReference type="EMBL" id="CAJVPM010019481">
    <property type="protein sequence ID" value="CAG8630111.1"/>
    <property type="molecule type" value="Genomic_DNA"/>
</dbReference>
<accession>A0ACA9N3Z3</accession>
<protein>
    <submittedName>
        <fullName evidence="1">112_t:CDS:1</fullName>
    </submittedName>
</protein>
<dbReference type="Proteomes" id="UP000789860">
    <property type="component" value="Unassembled WGS sequence"/>
</dbReference>
<evidence type="ECO:0000313" key="1">
    <source>
        <dbReference type="EMBL" id="CAG8630111.1"/>
    </source>
</evidence>
<evidence type="ECO:0000313" key="2">
    <source>
        <dbReference type="Proteomes" id="UP000789860"/>
    </source>
</evidence>
<proteinExistence type="predicted"/>
<keyword evidence="2" id="KW-1185">Reference proteome</keyword>
<organism evidence="1 2">
    <name type="scientific">Scutellospora calospora</name>
    <dbReference type="NCBI Taxonomy" id="85575"/>
    <lineage>
        <taxon>Eukaryota</taxon>
        <taxon>Fungi</taxon>
        <taxon>Fungi incertae sedis</taxon>
        <taxon>Mucoromycota</taxon>
        <taxon>Glomeromycotina</taxon>
        <taxon>Glomeromycetes</taxon>
        <taxon>Diversisporales</taxon>
        <taxon>Gigasporaceae</taxon>
        <taxon>Scutellospora</taxon>
    </lineage>
</organism>
<gene>
    <name evidence="1" type="ORF">SCALOS_LOCUS7938</name>
</gene>
<sequence>MKGKGGLWFKQYELPTLIIFDISSFQSFLAILGDSQAMFDGYPIALVDSASECPDGGILGSRARSPEGYVLTHPQQPSMSPQYPPRPRPPSQALQKTQHSHSPPE</sequence>
<comment type="caution">
    <text evidence="1">The sequence shown here is derived from an EMBL/GenBank/DDBJ whole genome shotgun (WGS) entry which is preliminary data.</text>
</comment>
<reference evidence="1" key="1">
    <citation type="submission" date="2021-06" db="EMBL/GenBank/DDBJ databases">
        <authorList>
            <person name="Kallberg Y."/>
            <person name="Tangrot J."/>
            <person name="Rosling A."/>
        </authorList>
    </citation>
    <scope>NUCLEOTIDE SEQUENCE</scope>
    <source>
        <strain evidence="1">AU212A</strain>
    </source>
</reference>